<proteinExistence type="predicted"/>
<feature type="transmembrane region" description="Helical" evidence="1">
    <location>
        <begin position="63"/>
        <end position="87"/>
    </location>
</feature>
<accession>A0A6J4NUH0</accession>
<evidence type="ECO:0000256" key="1">
    <source>
        <dbReference type="SAM" id="Phobius"/>
    </source>
</evidence>
<feature type="transmembrane region" description="Helical" evidence="1">
    <location>
        <begin position="12"/>
        <end position="29"/>
    </location>
</feature>
<reference evidence="2" key="1">
    <citation type="submission" date="2020-02" db="EMBL/GenBank/DDBJ databases">
        <authorList>
            <person name="Meier V. D."/>
        </authorList>
    </citation>
    <scope>NUCLEOTIDE SEQUENCE</scope>
    <source>
        <strain evidence="2">AVDCRST_MAG64</strain>
    </source>
</reference>
<organism evidence="2">
    <name type="scientific">uncultured Phycisphaerae bacterium</name>
    <dbReference type="NCBI Taxonomy" id="904963"/>
    <lineage>
        <taxon>Bacteria</taxon>
        <taxon>Pseudomonadati</taxon>
        <taxon>Planctomycetota</taxon>
        <taxon>Phycisphaerae</taxon>
        <taxon>environmental samples</taxon>
    </lineage>
</organism>
<dbReference type="AlphaFoldDB" id="A0A6J4NUH0"/>
<keyword evidence="1" id="KW-1133">Transmembrane helix</keyword>
<dbReference type="EMBL" id="CADCUQ010000290">
    <property type="protein sequence ID" value="CAA9392781.1"/>
    <property type="molecule type" value="Genomic_DNA"/>
</dbReference>
<keyword evidence="1" id="KW-0472">Membrane</keyword>
<sequence>MPQFSKLQRAIISRTAAGALALGLLFGGYKCLRKGSDLERAARAHARQVSKPGSGGQTGGSGVAVIANLAGGALLLAGGMFALMAVVPAETFGRIMGPPSTTLYDNPGLDKARRWLQ</sequence>
<keyword evidence="1" id="KW-0812">Transmembrane</keyword>
<gene>
    <name evidence="2" type="ORF">AVDCRST_MAG64-1257</name>
</gene>
<evidence type="ECO:0000313" key="2">
    <source>
        <dbReference type="EMBL" id="CAA9392781.1"/>
    </source>
</evidence>
<name>A0A6J4NUH0_9BACT</name>
<protein>
    <submittedName>
        <fullName evidence="2">Uncharacterized protein</fullName>
    </submittedName>
</protein>